<comment type="caution">
    <text evidence="2">The sequence shown here is derived from an EMBL/GenBank/DDBJ whole genome shotgun (WGS) entry which is preliminary data.</text>
</comment>
<evidence type="ECO:0000313" key="2">
    <source>
        <dbReference type="EMBL" id="GAA1098244.1"/>
    </source>
</evidence>
<feature type="transmembrane region" description="Helical" evidence="1">
    <location>
        <begin position="33"/>
        <end position="51"/>
    </location>
</feature>
<feature type="transmembrane region" description="Helical" evidence="1">
    <location>
        <begin position="57"/>
        <end position="74"/>
    </location>
</feature>
<feature type="transmembrane region" description="Helical" evidence="1">
    <location>
        <begin position="103"/>
        <end position="127"/>
    </location>
</feature>
<dbReference type="EMBL" id="BAAALG010000005">
    <property type="protein sequence ID" value="GAA1098244.1"/>
    <property type="molecule type" value="Genomic_DNA"/>
</dbReference>
<reference evidence="2 3" key="1">
    <citation type="journal article" date="2019" name="Int. J. Syst. Evol. Microbiol.">
        <title>The Global Catalogue of Microorganisms (GCM) 10K type strain sequencing project: providing services to taxonomists for standard genome sequencing and annotation.</title>
        <authorList>
            <consortium name="The Broad Institute Genomics Platform"/>
            <consortium name="The Broad Institute Genome Sequencing Center for Infectious Disease"/>
            <person name="Wu L."/>
            <person name="Ma J."/>
        </authorList>
    </citation>
    <scope>NUCLEOTIDE SEQUENCE [LARGE SCALE GENOMIC DNA]</scope>
    <source>
        <strain evidence="2 3">JCM 13008</strain>
    </source>
</reference>
<evidence type="ECO:0000313" key="3">
    <source>
        <dbReference type="Proteomes" id="UP001501581"/>
    </source>
</evidence>
<accession>A0ABN1TS60</accession>
<keyword evidence="3" id="KW-1185">Reference proteome</keyword>
<proteinExistence type="predicted"/>
<keyword evidence="1" id="KW-0472">Membrane</keyword>
<gene>
    <name evidence="2" type="ORF">GCM10009668_14580</name>
</gene>
<protein>
    <recommendedName>
        <fullName evidence="4">TIGR02611 family protein</fullName>
    </recommendedName>
</protein>
<evidence type="ECO:0008006" key="4">
    <source>
        <dbReference type="Google" id="ProtNLM"/>
    </source>
</evidence>
<name>A0ABN1TS60_9ACTN</name>
<evidence type="ECO:0000256" key="1">
    <source>
        <dbReference type="SAM" id="Phobius"/>
    </source>
</evidence>
<keyword evidence="1" id="KW-1133">Transmembrane helix</keyword>
<dbReference type="InterPro" id="IPR019099">
    <property type="entry name" value="Uncharacterised_PGPGW_TM"/>
</dbReference>
<organism evidence="2 3">
    <name type="scientific">Nocardioides dubius</name>
    <dbReference type="NCBI Taxonomy" id="317019"/>
    <lineage>
        <taxon>Bacteria</taxon>
        <taxon>Bacillati</taxon>
        <taxon>Actinomycetota</taxon>
        <taxon>Actinomycetes</taxon>
        <taxon>Propionibacteriales</taxon>
        <taxon>Nocardioidaceae</taxon>
        <taxon>Nocardioides</taxon>
    </lineage>
</organism>
<sequence length="133" mass="13858">MSESTALPRMEAVFARLDGWAGQTAVRRAMIKSFVAVTAPVVILAGVAMLVLPGPGLVAMAAGFSLLAVGFPWARHVVSRAGRVLSDLRQIVLPPNCSPARRLLGTAMIVGFFVTTTVATTAVTAWLGAQAIV</sequence>
<dbReference type="Pfam" id="PF09656">
    <property type="entry name" value="PGPGW"/>
    <property type="match status" value="1"/>
</dbReference>
<dbReference type="Proteomes" id="UP001501581">
    <property type="component" value="Unassembled WGS sequence"/>
</dbReference>
<keyword evidence="1" id="KW-0812">Transmembrane</keyword>